<proteinExistence type="predicted"/>
<dbReference type="EnsemblPlants" id="OBART01G23810.1">
    <property type="protein sequence ID" value="OBART01G23810.1"/>
    <property type="gene ID" value="OBART01G23810"/>
</dbReference>
<feature type="region of interest" description="Disordered" evidence="1">
    <location>
        <begin position="1"/>
        <end position="24"/>
    </location>
</feature>
<evidence type="ECO:0000256" key="1">
    <source>
        <dbReference type="SAM" id="MobiDB-lite"/>
    </source>
</evidence>
<keyword evidence="3" id="KW-1185">Reference proteome</keyword>
<reference evidence="2" key="2">
    <citation type="submission" date="2015-03" db="UniProtKB">
        <authorList>
            <consortium name="EnsemblPlants"/>
        </authorList>
    </citation>
    <scope>IDENTIFICATION</scope>
</reference>
<evidence type="ECO:0000313" key="2">
    <source>
        <dbReference type="EnsemblPlants" id="OBART01G23810.1"/>
    </source>
</evidence>
<reference evidence="2" key="1">
    <citation type="journal article" date="2009" name="Rice">
        <title>De Novo Next Generation Sequencing of Plant Genomes.</title>
        <authorList>
            <person name="Rounsley S."/>
            <person name="Marri P.R."/>
            <person name="Yu Y."/>
            <person name="He R."/>
            <person name="Sisneros N."/>
            <person name="Goicoechea J.L."/>
            <person name="Lee S.J."/>
            <person name="Angelova A."/>
            <person name="Kudrna D."/>
            <person name="Luo M."/>
            <person name="Affourtit J."/>
            <person name="Desany B."/>
            <person name="Knight J."/>
            <person name="Niazi F."/>
            <person name="Egholm M."/>
            <person name="Wing R.A."/>
        </authorList>
    </citation>
    <scope>NUCLEOTIDE SEQUENCE [LARGE SCALE GENOMIC DNA]</scope>
    <source>
        <strain evidence="2">cv. IRGC 105608</strain>
    </source>
</reference>
<dbReference type="PaxDb" id="65489-OBART01G23810.1"/>
<evidence type="ECO:0000313" key="3">
    <source>
        <dbReference type="Proteomes" id="UP000026960"/>
    </source>
</evidence>
<organism evidence="2">
    <name type="scientific">Oryza barthii</name>
    <dbReference type="NCBI Taxonomy" id="65489"/>
    <lineage>
        <taxon>Eukaryota</taxon>
        <taxon>Viridiplantae</taxon>
        <taxon>Streptophyta</taxon>
        <taxon>Embryophyta</taxon>
        <taxon>Tracheophyta</taxon>
        <taxon>Spermatophyta</taxon>
        <taxon>Magnoliopsida</taxon>
        <taxon>Liliopsida</taxon>
        <taxon>Poales</taxon>
        <taxon>Poaceae</taxon>
        <taxon>BOP clade</taxon>
        <taxon>Oryzoideae</taxon>
        <taxon>Oryzeae</taxon>
        <taxon>Oryzinae</taxon>
        <taxon>Oryza</taxon>
    </lineage>
</organism>
<dbReference type="HOGENOM" id="CLU_2761761_0_0_1"/>
<dbReference type="STRING" id="65489.A0A0D3ERL3"/>
<protein>
    <submittedName>
        <fullName evidence="2">Uncharacterized protein</fullName>
    </submittedName>
</protein>
<feature type="compositionally biased region" description="Low complexity" evidence="1">
    <location>
        <begin position="1"/>
        <end position="19"/>
    </location>
</feature>
<dbReference type="Gramene" id="OBART01G23810.1">
    <property type="protein sequence ID" value="OBART01G23810.1"/>
    <property type="gene ID" value="OBART01G23810"/>
</dbReference>
<sequence length="70" mass="7460">MASLPLPWRSSQPQQPPSLDVRSGPPLDKLGALKRLLALIVQGVDIASLPIAAVPVPDSTAPFCRCRSCR</sequence>
<name>A0A0D3ERL3_9ORYZ</name>
<accession>A0A0D3ERL3</accession>
<dbReference type="Proteomes" id="UP000026960">
    <property type="component" value="Chromosome 1"/>
</dbReference>
<dbReference type="AlphaFoldDB" id="A0A0D3ERL3"/>